<evidence type="ECO:0000313" key="3">
    <source>
        <dbReference type="Proteomes" id="UP001432322"/>
    </source>
</evidence>
<evidence type="ECO:0000313" key="2">
    <source>
        <dbReference type="EMBL" id="GMT11526.1"/>
    </source>
</evidence>
<keyword evidence="3" id="KW-1185">Reference proteome</keyword>
<feature type="non-terminal residue" evidence="2">
    <location>
        <position position="1"/>
    </location>
</feature>
<sequence length="221" mass="24534">LKLLKSSAKMPRILGERNTNAVEQEKEKIVELQEWKAIHEVNRGEIGNNGSFLEFGEEAVDCLAEDEENSDPIEEKEEGQKKNVPTFPTDSECEDESVESELPARTISQNSLLSQDASNHGEDSYGVNHPEEIESEIESESLDIEFSAPSCSTPLPSSPEVVPALIPLISISINTSRLTVSIGTQALLRLIKWSLIPAAVAVTYLCCPYVQYKVHRFIMDF</sequence>
<dbReference type="Proteomes" id="UP001432322">
    <property type="component" value="Unassembled WGS sequence"/>
</dbReference>
<proteinExistence type="predicted"/>
<name>A0AAV5UYD7_9BILA</name>
<dbReference type="EMBL" id="BTSY01000001">
    <property type="protein sequence ID" value="GMT11526.1"/>
    <property type="molecule type" value="Genomic_DNA"/>
</dbReference>
<dbReference type="AlphaFoldDB" id="A0AAV5UYD7"/>
<organism evidence="2 3">
    <name type="scientific">Pristionchus fissidentatus</name>
    <dbReference type="NCBI Taxonomy" id="1538716"/>
    <lineage>
        <taxon>Eukaryota</taxon>
        <taxon>Metazoa</taxon>
        <taxon>Ecdysozoa</taxon>
        <taxon>Nematoda</taxon>
        <taxon>Chromadorea</taxon>
        <taxon>Rhabditida</taxon>
        <taxon>Rhabditina</taxon>
        <taxon>Diplogasteromorpha</taxon>
        <taxon>Diplogasteroidea</taxon>
        <taxon>Neodiplogasteridae</taxon>
        <taxon>Pristionchus</taxon>
    </lineage>
</organism>
<comment type="caution">
    <text evidence="2">The sequence shown here is derived from an EMBL/GenBank/DDBJ whole genome shotgun (WGS) entry which is preliminary data.</text>
</comment>
<feature type="region of interest" description="Disordered" evidence="1">
    <location>
        <begin position="64"/>
        <end position="102"/>
    </location>
</feature>
<protein>
    <submittedName>
        <fullName evidence="2">Uncharacterized protein</fullName>
    </submittedName>
</protein>
<gene>
    <name evidence="2" type="ORF">PFISCL1PPCAC_2823</name>
</gene>
<accession>A0AAV5UYD7</accession>
<evidence type="ECO:0000256" key="1">
    <source>
        <dbReference type="SAM" id="MobiDB-lite"/>
    </source>
</evidence>
<feature type="compositionally biased region" description="Acidic residues" evidence="1">
    <location>
        <begin position="64"/>
        <end position="77"/>
    </location>
</feature>
<reference evidence="2" key="1">
    <citation type="submission" date="2023-10" db="EMBL/GenBank/DDBJ databases">
        <title>Genome assembly of Pristionchus species.</title>
        <authorList>
            <person name="Yoshida K."/>
            <person name="Sommer R.J."/>
        </authorList>
    </citation>
    <scope>NUCLEOTIDE SEQUENCE</scope>
    <source>
        <strain evidence="2">RS5133</strain>
    </source>
</reference>